<dbReference type="PANTHER" id="PTHR11164">
    <property type="entry name" value="GLUTAMATE CYSTEINE LIGASE"/>
    <property type="match status" value="1"/>
</dbReference>
<evidence type="ECO:0000256" key="2">
    <source>
        <dbReference type="ARBA" id="ARBA00022598"/>
    </source>
</evidence>
<keyword evidence="8" id="KW-1185">Reference proteome</keyword>
<evidence type="ECO:0000256" key="1">
    <source>
        <dbReference type="ARBA" id="ARBA00012220"/>
    </source>
</evidence>
<evidence type="ECO:0000313" key="7">
    <source>
        <dbReference type="EMBL" id="KII73703.1"/>
    </source>
</evidence>
<dbReference type="UniPathway" id="UPA00142">
    <property type="reaction ID" value="UER00209"/>
</dbReference>
<organism evidence="7 8">
    <name type="scientific">Thelohanellus kitauei</name>
    <name type="common">Myxosporean</name>
    <dbReference type="NCBI Taxonomy" id="669202"/>
    <lineage>
        <taxon>Eukaryota</taxon>
        <taxon>Metazoa</taxon>
        <taxon>Cnidaria</taxon>
        <taxon>Myxozoa</taxon>
        <taxon>Myxosporea</taxon>
        <taxon>Bivalvulida</taxon>
        <taxon>Platysporina</taxon>
        <taxon>Myxobolidae</taxon>
        <taxon>Thelohanellus</taxon>
    </lineage>
</organism>
<dbReference type="GO" id="GO:0017109">
    <property type="term" value="C:glutamate-cysteine ligase complex"/>
    <property type="evidence" value="ECO:0007669"/>
    <property type="project" value="TreeGrafter"/>
</dbReference>
<keyword evidence="2 6" id="KW-0436">Ligase</keyword>
<dbReference type="GO" id="GO:0004357">
    <property type="term" value="F:glutamate-cysteine ligase activity"/>
    <property type="evidence" value="ECO:0007669"/>
    <property type="project" value="UniProtKB-UniRule"/>
</dbReference>
<sequence length="101" mass="11614">MNGLREGSQLRIQAWYLINVRADYAVNSRLVIEMGLLSTGTSLTWEEIENWAEFVKEHGIIQFINIYNSLKDRKNDLLKYGDEVSLALFSYAYSAFTCSIP</sequence>
<comment type="similarity">
    <text evidence="6">Belongs to the glutamate--cysteine ligase type 3 family.</text>
</comment>
<comment type="pathway">
    <text evidence="6">Sulfur metabolism; glutathione biosynthesis; glutathione from L-cysteine and L-glutamate: step 1/2.</text>
</comment>
<gene>
    <name evidence="7" type="ORF">RF11_14054</name>
</gene>
<protein>
    <recommendedName>
        <fullName evidence="1 6">Glutamate--cysteine ligase</fullName>
        <ecNumber evidence="1 6">6.3.2.2</ecNumber>
    </recommendedName>
    <alternativeName>
        <fullName evidence="6">Gamma-ECS</fullName>
    </alternativeName>
    <alternativeName>
        <fullName evidence="6">Gamma-glutamylcysteine synthetase</fullName>
    </alternativeName>
</protein>
<dbReference type="InterPro" id="IPR004308">
    <property type="entry name" value="GCS"/>
</dbReference>
<dbReference type="EMBL" id="JWZT01000702">
    <property type="protein sequence ID" value="KII73703.1"/>
    <property type="molecule type" value="Genomic_DNA"/>
</dbReference>
<comment type="catalytic activity">
    <reaction evidence="6">
        <text>L-cysteine + L-glutamate + ATP = gamma-L-glutamyl-L-cysteine + ADP + phosphate + H(+)</text>
        <dbReference type="Rhea" id="RHEA:13285"/>
        <dbReference type="ChEBI" id="CHEBI:15378"/>
        <dbReference type="ChEBI" id="CHEBI:29985"/>
        <dbReference type="ChEBI" id="CHEBI:30616"/>
        <dbReference type="ChEBI" id="CHEBI:35235"/>
        <dbReference type="ChEBI" id="CHEBI:43474"/>
        <dbReference type="ChEBI" id="CHEBI:58173"/>
        <dbReference type="ChEBI" id="CHEBI:456216"/>
        <dbReference type="EC" id="6.3.2.2"/>
    </reaction>
</comment>
<reference evidence="7 8" key="1">
    <citation type="journal article" date="2014" name="Genome Biol. Evol.">
        <title>The genome of the myxosporean Thelohanellus kitauei shows adaptations to nutrient acquisition within its fish host.</title>
        <authorList>
            <person name="Yang Y."/>
            <person name="Xiong J."/>
            <person name="Zhou Z."/>
            <person name="Huo F."/>
            <person name="Miao W."/>
            <person name="Ran C."/>
            <person name="Liu Y."/>
            <person name="Zhang J."/>
            <person name="Feng J."/>
            <person name="Wang M."/>
            <person name="Wang M."/>
            <person name="Wang L."/>
            <person name="Yao B."/>
        </authorList>
    </citation>
    <scope>NUCLEOTIDE SEQUENCE [LARGE SCALE GENOMIC DNA]</scope>
    <source>
        <strain evidence="7">Wuqing</strain>
    </source>
</reference>
<keyword evidence="5 6" id="KW-0067">ATP-binding</keyword>
<dbReference type="OrthoDB" id="7939818at2759"/>
<dbReference type="Proteomes" id="UP000031668">
    <property type="component" value="Unassembled WGS sequence"/>
</dbReference>
<accession>A0A0C2JW84</accession>
<name>A0A0C2JW84_THEKT</name>
<comment type="caution">
    <text evidence="7">The sequence shown here is derived from an EMBL/GenBank/DDBJ whole genome shotgun (WGS) entry which is preliminary data.</text>
</comment>
<evidence type="ECO:0000256" key="4">
    <source>
        <dbReference type="ARBA" id="ARBA00022741"/>
    </source>
</evidence>
<keyword evidence="4 6" id="KW-0547">Nucleotide-binding</keyword>
<keyword evidence="3 6" id="KW-0317">Glutathione biosynthesis</keyword>
<evidence type="ECO:0000313" key="8">
    <source>
        <dbReference type="Proteomes" id="UP000031668"/>
    </source>
</evidence>
<proteinExistence type="inferred from homology"/>
<dbReference type="GO" id="GO:0005524">
    <property type="term" value="F:ATP binding"/>
    <property type="evidence" value="ECO:0007669"/>
    <property type="project" value="UniProtKB-UniRule"/>
</dbReference>
<evidence type="ECO:0000256" key="3">
    <source>
        <dbReference type="ARBA" id="ARBA00022684"/>
    </source>
</evidence>
<dbReference type="AlphaFoldDB" id="A0A0C2JW84"/>
<dbReference type="EC" id="6.3.2.2" evidence="1 6"/>
<dbReference type="PANTHER" id="PTHR11164:SF0">
    <property type="entry name" value="GLUTAMATE--CYSTEINE LIGASE CATALYTIC SUBUNIT"/>
    <property type="match status" value="1"/>
</dbReference>
<evidence type="ECO:0000256" key="6">
    <source>
        <dbReference type="RuleBase" id="RU367135"/>
    </source>
</evidence>
<dbReference type="GO" id="GO:0006750">
    <property type="term" value="P:glutathione biosynthetic process"/>
    <property type="evidence" value="ECO:0007669"/>
    <property type="project" value="UniProtKB-UniRule"/>
</dbReference>
<evidence type="ECO:0000256" key="5">
    <source>
        <dbReference type="ARBA" id="ARBA00022840"/>
    </source>
</evidence>